<sequence>MSGKACYNPFTPRMRFIPVGPFGCHGGAMIRHGLSSAQVRHCGGRIGLYPPVGYKLRGGRPGNGYARWCLASASRVTRLNDDIKYLSFCDTWNVTSLLDYSHPVSNAKSPLRLTLCAGVFRPPNRSMPDSARSHLRIPFQVFKSEANNWSCRQPGPLVTHATSLTWGHGAMGKKGVSSGIPTGMPVSEQSLGSLGYPPRRDKRVPAAIILHFIRSMPCKGR</sequence>
<dbReference type="VEuPathDB" id="FungiDB:BO83DRAFT_411380"/>
<comment type="caution">
    <text evidence="1">The sequence shown here is derived from an EMBL/GenBank/DDBJ whole genome shotgun (WGS) entry which is preliminary data.</text>
</comment>
<evidence type="ECO:0000313" key="1">
    <source>
        <dbReference type="EMBL" id="PWY64399.1"/>
    </source>
</evidence>
<dbReference type="AlphaFoldDB" id="A0A317USR4"/>
<dbReference type="GeneID" id="37056271"/>
<reference evidence="1" key="1">
    <citation type="submission" date="2016-12" db="EMBL/GenBank/DDBJ databases">
        <title>The genomes of Aspergillus section Nigri reveals drivers in fungal speciation.</title>
        <authorList>
            <consortium name="DOE Joint Genome Institute"/>
            <person name="Vesth T.C."/>
            <person name="Nybo J."/>
            <person name="Theobald S."/>
            <person name="Brandl J."/>
            <person name="Frisvad J.C."/>
            <person name="Nielsen K.F."/>
            <person name="Lyhne E.K."/>
            <person name="Kogle M.E."/>
            <person name="Kuo A."/>
            <person name="Riley R."/>
            <person name="Clum A."/>
            <person name="Nolan M."/>
            <person name="Lipzen A."/>
            <person name="Salamov A."/>
            <person name="Henrissat B."/>
            <person name="Wiebenga A."/>
            <person name="De vries R.P."/>
            <person name="Grigoriev I.V."/>
            <person name="Mortensen U.H."/>
            <person name="Andersen M.R."/>
            <person name="Baker S.E."/>
        </authorList>
    </citation>
    <scope>NUCLEOTIDE SEQUENCE</scope>
    <source>
        <strain evidence="1">CBS 122712</strain>
    </source>
</reference>
<keyword evidence="2" id="KW-1185">Reference proteome</keyword>
<organism evidence="1 2">
    <name type="scientific">Aspergillus eucalypticola (strain CBS 122712 / IBT 29274)</name>
    <dbReference type="NCBI Taxonomy" id="1448314"/>
    <lineage>
        <taxon>Eukaryota</taxon>
        <taxon>Fungi</taxon>
        <taxon>Dikarya</taxon>
        <taxon>Ascomycota</taxon>
        <taxon>Pezizomycotina</taxon>
        <taxon>Eurotiomycetes</taxon>
        <taxon>Eurotiomycetidae</taxon>
        <taxon>Eurotiales</taxon>
        <taxon>Aspergillaceae</taxon>
        <taxon>Aspergillus</taxon>
        <taxon>Aspergillus subgen. Circumdati</taxon>
    </lineage>
</organism>
<gene>
    <name evidence="1" type="ORF">BO83DRAFT_411380</name>
</gene>
<name>A0A317USR4_ASPEC</name>
<dbReference type="RefSeq" id="XP_025383870.1">
    <property type="nucleotide sequence ID" value="XM_025534309.1"/>
</dbReference>
<evidence type="ECO:0000313" key="2">
    <source>
        <dbReference type="Proteomes" id="UP000246171"/>
    </source>
</evidence>
<dbReference type="EMBL" id="MSFU01000031">
    <property type="protein sequence ID" value="PWY64399.1"/>
    <property type="molecule type" value="Genomic_DNA"/>
</dbReference>
<dbReference type="OrthoDB" id="10345818at2759"/>
<protein>
    <submittedName>
        <fullName evidence="1">Uncharacterized protein</fullName>
    </submittedName>
</protein>
<dbReference type="Proteomes" id="UP000246171">
    <property type="component" value="Unassembled WGS sequence"/>
</dbReference>
<proteinExistence type="predicted"/>
<accession>A0A317USR4</accession>